<dbReference type="EMBL" id="ML170172">
    <property type="protein sequence ID" value="TDL22915.1"/>
    <property type="molecule type" value="Genomic_DNA"/>
</dbReference>
<feature type="region of interest" description="Disordered" evidence="1">
    <location>
        <begin position="235"/>
        <end position="260"/>
    </location>
</feature>
<evidence type="ECO:0000313" key="2">
    <source>
        <dbReference type="EMBL" id="TDL22915.1"/>
    </source>
</evidence>
<proteinExistence type="predicted"/>
<dbReference type="AlphaFoldDB" id="A0A4Y7Q663"/>
<keyword evidence="3" id="KW-1185">Reference proteome</keyword>
<protein>
    <submittedName>
        <fullName evidence="2">Uncharacterized protein</fullName>
    </submittedName>
</protein>
<dbReference type="OrthoDB" id="2996389at2759"/>
<gene>
    <name evidence="2" type="ORF">BD410DRAFT_182752</name>
</gene>
<reference evidence="2 3" key="1">
    <citation type="submission" date="2018-06" db="EMBL/GenBank/DDBJ databases">
        <title>A transcriptomic atlas of mushroom development highlights an independent origin of complex multicellularity.</title>
        <authorList>
            <consortium name="DOE Joint Genome Institute"/>
            <person name="Krizsan K."/>
            <person name="Almasi E."/>
            <person name="Merenyi Z."/>
            <person name="Sahu N."/>
            <person name="Viragh M."/>
            <person name="Koszo T."/>
            <person name="Mondo S."/>
            <person name="Kiss B."/>
            <person name="Balint B."/>
            <person name="Kues U."/>
            <person name="Barry K."/>
            <person name="Hegedus J.C."/>
            <person name="Henrissat B."/>
            <person name="Johnson J."/>
            <person name="Lipzen A."/>
            <person name="Ohm R."/>
            <person name="Nagy I."/>
            <person name="Pangilinan J."/>
            <person name="Yan J."/>
            <person name="Xiong Y."/>
            <person name="Grigoriev I.V."/>
            <person name="Hibbett D.S."/>
            <person name="Nagy L.G."/>
        </authorList>
    </citation>
    <scope>NUCLEOTIDE SEQUENCE [LARGE SCALE GENOMIC DNA]</scope>
    <source>
        <strain evidence="2 3">SZMC22713</strain>
    </source>
</reference>
<evidence type="ECO:0000313" key="3">
    <source>
        <dbReference type="Proteomes" id="UP000294933"/>
    </source>
</evidence>
<dbReference type="VEuPathDB" id="FungiDB:BD410DRAFT_182752"/>
<accession>A0A4Y7Q663</accession>
<dbReference type="Proteomes" id="UP000294933">
    <property type="component" value="Unassembled WGS sequence"/>
</dbReference>
<organism evidence="2 3">
    <name type="scientific">Rickenella mellea</name>
    <dbReference type="NCBI Taxonomy" id="50990"/>
    <lineage>
        <taxon>Eukaryota</taxon>
        <taxon>Fungi</taxon>
        <taxon>Dikarya</taxon>
        <taxon>Basidiomycota</taxon>
        <taxon>Agaricomycotina</taxon>
        <taxon>Agaricomycetes</taxon>
        <taxon>Hymenochaetales</taxon>
        <taxon>Rickenellaceae</taxon>
        <taxon>Rickenella</taxon>
    </lineage>
</organism>
<evidence type="ECO:0000256" key="1">
    <source>
        <dbReference type="SAM" id="MobiDB-lite"/>
    </source>
</evidence>
<name>A0A4Y7Q663_9AGAM</name>
<sequence length="289" mass="32614">MGRKGKGPPYLNPPDEKYVVVMNPWGLKTPRMRVQRDADIVGAWMRAVFGFEPGLIERVFMMGVRDEVIIELSSRTDIVRGLGSHRWSEFLEPCPAADAQNVSYIFEYNWRRHGDPGEHSWVEYFPRQDMPPPAFPVKGFPRKYPYPKPHWAEPSNVGSNLSSLILRLPESRVRTPTPPPPEPEPVQAAPSIPQFAPYTPPAHHPSHTLSQFANPELNPATSNDNEDVKPLIKTENQDIPLPPPVIQPEINSEPNEVLGKLGKADPYEEEEAAQMLLKKEDTDPLTIID</sequence>